<dbReference type="Proteomes" id="UP000620124">
    <property type="component" value="Unassembled WGS sequence"/>
</dbReference>
<proteinExistence type="predicted"/>
<organism evidence="1 2">
    <name type="scientific">Mycena venus</name>
    <dbReference type="NCBI Taxonomy" id="2733690"/>
    <lineage>
        <taxon>Eukaryota</taxon>
        <taxon>Fungi</taxon>
        <taxon>Dikarya</taxon>
        <taxon>Basidiomycota</taxon>
        <taxon>Agaricomycotina</taxon>
        <taxon>Agaricomycetes</taxon>
        <taxon>Agaricomycetidae</taxon>
        <taxon>Agaricales</taxon>
        <taxon>Marasmiineae</taxon>
        <taxon>Mycenaceae</taxon>
        <taxon>Mycena</taxon>
    </lineage>
</organism>
<dbReference type="AlphaFoldDB" id="A0A8H6XFU9"/>
<dbReference type="InterPro" id="IPR032675">
    <property type="entry name" value="LRR_dom_sf"/>
</dbReference>
<accession>A0A8H6XFU9</accession>
<comment type="caution">
    <text evidence="1">The sequence shown here is derived from an EMBL/GenBank/DDBJ whole genome shotgun (WGS) entry which is preliminary data.</text>
</comment>
<protein>
    <submittedName>
        <fullName evidence="1">F-box domain-containing protein</fullName>
    </submittedName>
</protein>
<dbReference type="Gene3D" id="3.80.10.10">
    <property type="entry name" value="Ribonuclease Inhibitor"/>
    <property type="match status" value="1"/>
</dbReference>
<gene>
    <name evidence="1" type="ORF">MVEN_01948300</name>
</gene>
<keyword evidence="2" id="KW-1185">Reference proteome</keyword>
<sequence>MLKYTVQSENVQPTPEALKSEPIQKPLAMPYPNPSFTPFQSAPETLQNHLWNRILHYAMFIPELEADIYRKDVLRRLPLLLVSKAFNRLALPYYYSFVRLKDSSATQKFLFVLLQHPTIGARVRVIHGSLGRLQDPDTDPIPTILSLTTRLEQFHGYRQRFEHQFFWLHLESPALAWSAFEAMARSSGVTLREFSQEVHANDVVDPTVFEHLTQLTRLDWKCGRVKFDCGSEIVSYRGLNNLTDLRIWYLDPSFLTVLASMQLPSLRRLTLSSSVENATEFLRSCGRTLWELDLAHETVASLDMNLFVLCPSLTFLSVYCDDGIGLKSLPSLKDFVRNNDVHHCLQKVKFDLRYLQKTGIDVWDPVFGALEPAHFPRLREVHVECCVWPTTEREIAKSHWVRWAERFLKNGISMMDKNGKKWRARLGRA</sequence>
<dbReference type="SUPFAM" id="SSF52047">
    <property type="entry name" value="RNI-like"/>
    <property type="match status" value="1"/>
</dbReference>
<name>A0A8H6XFU9_9AGAR</name>
<dbReference type="EMBL" id="JACAZI010000019">
    <property type="protein sequence ID" value="KAF7340292.1"/>
    <property type="molecule type" value="Genomic_DNA"/>
</dbReference>
<dbReference type="OrthoDB" id="3012608at2759"/>
<evidence type="ECO:0000313" key="2">
    <source>
        <dbReference type="Proteomes" id="UP000620124"/>
    </source>
</evidence>
<evidence type="ECO:0000313" key="1">
    <source>
        <dbReference type="EMBL" id="KAF7340292.1"/>
    </source>
</evidence>
<reference evidence="1" key="1">
    <citation type="submission" date="2020-05" db="EMBL/GenBank/DDBJ databases">
        <title>Mycena genomes resolve the evolution of fungal bioluminescence.</title>
        <authorList>
            <person name="Tsai I.J."/>
        </authorList>
    </citation>
    <scope>NUCLEOTIDE SEQUENCE</scope>
    <source>
        <strain evidence="1">CCC161011</strain>
    </source>
</reference>